<protein>
    <recommendedName>
        <fullName evidence="3">DUF2783 domain-containing protein</fullName>
    </recommendedName>
</protein>
<organism evidence="1 2">
    <name type="scientific">Paragemmobacter amnigenus</name>
    <dbReference type="NCBI Taxonomy" id="2852097"/>
    <lineage>
        <taxon>Bacteria</taxon>
        <taxon>Pseudomonadati</taxon>
        <taxon>Pseudomonadota</taxon>
        <taxon>Alphaproteobacteria</taxon>
        <taxon>Rhodobacterales</taxon>
        <taxon>Paracoccaceae</taxon>
        <taxon>Paragemmobacter</taxon>
    </lineage>
</organism>
<comment type="caution">
    <text evidence="1">The sequence shown here is derived from an EMBL/GenBank/DDBJ whole genome shotgun (WGS) entry which is preliminary data.</text>
</comment>
<evidence type="ECO:0000313" key="1">
    <source>
        <dbReference type="EMBL" id="MBU9697691.1"/>
    </source>
</evidence>
<evidence type="ECO:0008006" key="3">
    <source>
        <dbReference type="Google" id="ProtNLM"/>
    </source>
</evidence>
<evidence type="ECO:0000313" key="2">
    <source>
        <dbReference type="Proteomes" id="UP000731907"/>
    </source>
</evidence>
<dbReference type="Proteomes" id="UP000731907">
    <property type="component" value="Unassembled WGS sequence"/>
</dbReference>
<gene>
    <name evidence="1" type="ORF">GU927_007505</name>
</gene>
<proteinExistence type="predicted"/>
<name>A0ABS6J1Q3_9RHOB</name>
<accession>A0ABS6J1Q3</accession>
<reference evidence="1 2" key="1">
    <citation type="submission" date="2021-06" db="EMBL/GenBank/DDBJ databases">
        <title>Rhodobacteraceae bacterium strain HSP-20.</title>
        <authorList>
            <person name="Chen W.-M."/>
        </authorList>
    </citation>
    <scope>NUCLEOTIDE SEQUENCE [LARGE SCALE GENOMIC DNA]</scope>
    <source>
        <strain evidence="1 2">HSP-20</strain>
    </source>
</reference>
<dbReference type="EMBL" id="JAAATX020000004">
    <property type="protein sequence ID" value="MBU9697691.1"/>
    <property type="molecule type" value="Genomic_DNA"/>
</dbReference>
<sequence length="70" mass="7356">MTGEDVADYFIGLAAQLHDECIVEDEDDLARLALLLPSLCDALRQADPVSAVAASALARAEQVMAEIAAV</sequence>
<dbReference type="RefSeq" id="WP_161761732.1">
    <property type="nucleotide sequence ID" value="NZ_JAAATX020000004.1"/>
</dbReference>
<keyword evidence="2" id="KW-1185">Reference proteome</keyword>